<organism evidence="1 2">
    <name type="scientific">Lentinula edodes</name>
    <name type="common">Shiitake mushroom</name>
    <name type="synonym">Lentinus edodes</name>
    <dbReference type="NCBI Taxonomy" id="5353"/>
    <lineage>
        <taxon>Eukaryota</taxon>
        <taxon>Fungi</taxon>
        <taxon>Dikarya</taxon>
        <taxon>Basidiomycota</taxon>
        <taxon>Agaricomycotina</taxon>
        <taxon>Agaricomycetes</taxon>
        <taxon>Agaricomycetidae</taxon>
        <taxon>Agaricales</taxon>
        <taxon>Marasmiineae</taxon>
        <taxon>Omphalotaceae</taxon>
        <taxon>Lentinula</taxon>
    </lineage>
</organism>
<reference evidence="1 2" key="1">
    <citation type="submission" date="2016-08" db="EMBL/GenBank/DDBJ databases">
        <authorList>
            <consortium name="Lentinula edodes genome sequencing consortium"/>
            <person name="Sakamoto Y."/>
            <person name="Nakade K."/>
            <person name="Sato S."/>
            <person name="Yoshida Y."/>
            <person name="Miyazaki K."/>
            <person name="Natsume S."/>
            <person name="Konno N."/>
        </authorList>
    </citation>
    <scope>NUCLEOTIDE SEQUENCE [LARGE SCALE GENOMIC DNA]</scope>
    <source>
        <strain evidence="1 2">NBRC 111202</strain>
    </source>
</reference>
<gene>
    <name evidence="1" type="ORF">LENED_006403</name>
</gene>
<dbReference type="Proteomes" id="UP000188533">
    <property type="component" value="Unassembled WGS sequence"/>
</dbReference>
<reference evidence="1 2" key="2">
    <citation type="submission" date="2017-02" db="EMBL/GenBank/DDBJ databases">
        <title>A genome survey and senescence transcriptome analysis in Lentinula edodes.</title>
        <authorList>
            <person name="Sakamoto Y."/>
            <person name="Nakade K."/>
            <person name="Sato S."/>
            <person name="Yoshida Y."/>
            <person name="Miyazaki K."/>
            <person name="Natsume S."/>
            <person name="Konno N."/>
        </authorList>
    </citation>
    <scope>NUCLEOTIDE SEQUENCE [LARGE SCALE GENOMIC DNA]</scope>
    <source>
        <strain evidence="1 2">NBRC 111202</strain>
    </source>
</reference>
<accession>A0A1Q3EBL3</accession>
<keyword evidence="2" id="KW-1185">Reference proteome</keyword>
<dbReference type="AlphaFoldDB" id="A0A1Q3EBL3"/>
<dbReference type="EMBL" id="BDGU01000198">
    <property type="protein sequence ID" value="GAW04598.1"/>
    <property type="molecule type" value="Genomic_DNA"/>
</dbReference>
<evidence type="ECO:0000313" key="1">
    <source>
        <dbReference type="EMBL" id="GAW04598.1"/>
    </source>
</evidence>
<evidence type="ECO:0000313" key="2">
    <source>
        <dbReference type="Proteomes" id="UP000188533"/>
    </source>
</evidence>
<protein>
    <submittedName>
        <fullName evidence="1">Uncharacterized protein</fullName>
    </submittedName>
</protein>
<sequence length="293" mass="33069">MQYKLPLTGPNHQTVKAEQIVTANWNHGSIHNFLETYCAVIFIQLVGEKYIFIQLLVLLLYRPLEPWRETSSSRPQASDLRTGYKASCFIILVLISPSRIRIAISPKLQGVLILFSIMRHLDLTIMLFNLMLVLGFASQVCALPPPSTPSPARTMSTRLSSMFKPKSGDVQQLEISIHYEVIGTQKLPKVNSIAQKLVKAASRRLNLPTNAKFTFIHLNEASSATGPIRFTFWGPKACESSATEGAKAESLRRVQTRVLRKRNCEVFIEDISKNELDVLMWNATHDVVYANWK</sequence>
<proteinExistence type="predicted"/>
<name>A0A1Q3EBL3_LENED</name>
<comment type="caution">
    <text evidence="1">The sequence shown here is derived from an EMBL/GenBank/DDBJ whole genome shotgun (WGS) entry which is preliminary data.</text>
</comment>